<dbReference type="Gramene" id="OE9A104334T1">
    <property type="protein sequence ID" value="OE9A104334C1"/>
    <property type="gene ID" value="OE9A104334"/>
</dbReference>
<evidence type="ECO:0000313" key="17">
    <source>
        <dbReference type="EMBL" id="CAA3011040.1"/>
    </source>
</evidence>
<dbReference type="GO" id="GO:0009507">
    <property type="term" value="C:chloroplast"/>
    <property type="evidence" value="ECO:0007669"/>
    <property type="project" value="UniProtKB-ARBA"/>
</dbReference>
<keyword evidence="8" id="KW-0832">Ubl conjugation</keyword>
<dbReference type="InterPro" id="IPR008271">
    <property type="entry name" value="Ser/Thr_kinase_AS"/>
</dbReference>
<proteinExistence type="inferred from homology"/>
<feature type="domain" description="Protein kinase" evidence="14">
    <location>
        <begin position="18"/>
        <end position="270"/>
    </location>
</feature>
<dbReference type="GO" id="GO:0019900">
    <property type="term" value="F:kinase binding"/>
    <property type="evidence" value="ECO:0007669"/>
    <property type="project" value="UniProtKB-ARBA"/>
</dbReference>
<keyword evidence="4" id="KW-0808">Transferase</keyword>
<dbReference type="SUPFAM" id="SSF56112">
    <property type="entry name" value="Protein kinase-like (PK-like)"/>
    <property type="match status" value="1"/>
</dbReference>
<evidence type="ECO:0000256" key="10">
    <source>
        <dbReference type="ARBA" id="ARBA00047899"/>
    </source>
</evidence>
<dbReference type="Proteomes" id="UP000594638">
    <property type="component" value="Unassembled WGS sequence"/>
</dbReference>
<evidence type="ECO:0000256" key="4">
    <source>
        <dbReference type="ARBA" id="ARBA00022679"/>
    </source>
</evidence>
<accession>A0A8S0U153</accession>
<evidence type="ECO:0000256" key="8">
    <source>
        <dbReference type="ARBA" id="ARBA00022843"/>
    </source>
</evidence>
<dbReference type="CDD" id="cd14079">
    <property type="entry name" value="STKc_AMPK_alpha"/>
    <property type="match status" value="1"/>
</dbReference>
<dbReference type="GO" id="GO:0035556">
    <property type="term" value="P:intracellular signal transduction"/>
    <property type="evidence" value="ECO:0007669"/>
    <property type="project" value="TreeGrafter"/>
</dbReference>
<dbReference type="FunFam" id="1.10.510.10:FF:000204">
    <property type="entry name" value="Non-specific serine/threonine protein kinase"/>
    <property type="match status" value="1"/>
</dbReference>
<dbReference type="InterPro" id="IPR017441">
    <property type="entry name" value="Protein_kinase_ATP_BS"/>
</dbReference>
<comment type="caution">
    <text evidence="17">The sequence shown here is derived from an EMBL/GenBank/DDBJ whole genome shotgun (WGS) entry which is preliminary data.</text>
</comment>
<dbReference type="CDD" id="cd12122">
    <property type="entry name" value="AMPKA_C"/>
    <property type="match status" value="1"/>
</dbReference>
<protein>
    <recommendedName>
        <fullName evidence="2">non-specific serine/threonine protein kinase</fullName>
        <ecNumber evidence="2">2.7.11.1</ecNumber>
    </recommendedName>
</protein>
<dbReference type="GO" id="GO:0042128">
    <property type="term" value="P:nitrate assimilation"/>
    <property type="evidence" value="ECO:0007669"/>
    <property type="project" value="UniProtKB-KW"/>
</dbReference>
<dbReference type="InterPro" id="IPR015940">
    <property type="entry name" value="UBA"/>
</dbReference>
<organism evidence="17 18">
    <name type="scientific">Olea europaea subsp. europaea</name>
    <dbReference type="NCBI Taxonomy" id="158383"/>
    <lineage>
        <taxon>Eukaryota</taxon>
        <taxon>Viridiplantae</taxon>
        <taxon>Streptophyta</taxon>
        <taxon>Embryophyta</taxon>
        <taxon>Tracheophyta</taxon>
        <taxon>Spermatophyta</taxon>
        <taxon>Magnoliopsida</taxon>
        <taxon>eudicotyledons</taxon>
        <taxon>Gunneridae</taxon>
        <taxon>Pentapetalae</taxon>
        <taxon>asterids</taxon>
        <taxon>lamiids</taxon>
        <taxon>Lamiales</taxon>
        <taxon>Oleaceae</taxon>
        <taxon>Oleeae</taxon>
        <taxon>Olea</taxon>
    </lineage>
</organism>
<evidence type="ECO:0000259" key="15">
    <source>
        <dbReference type="PROSITE" id="PS50030"/>
    </source>
</evidence>
<comment type="catalytic activity">
    <reaction evidence="10">
        <text>L-threonyl-[protein] + ATP = O-phospho-L-threonyl-[protein] + ADP + H(+)</text>
        <dbReference type="Rhea" id="RHEA:46608"/>
        <dbReference type="Rhea" id="RHEA-COMP:11060"/>
        <dbReference type="Rhea" id="RHEA-COMP:11605"/>
        <dbReference type="ChEBI" id="CHEBI:15378"/>
        <dbReference type="ChEBI" id="CHEBI:30013"/>
        <dbReference type="ChEBI" id="CHEBI:30616"/>
        <dbReference type="ChEBI" id="CHEBI:61977"/>
        <dbReference type="ChEBI" id="CHEBI:456216"/>
        <dbReference type="EC" id="2.7.11.1"/>
    </reaction>
</comment>
<evidence type="ECO:0000256" key="9">
    <source>
        <dbReference type="ARBA" id="ARBA00023063"/>
    </source>
</evidence>
<reference evidence="17 18" key="1">
    <citation type="submission" date="2019-12" db="EMBL/GenBank/DDBJ databases">
        <authorList>
            <person name="Alioto T."/>
            <person name="Alioto T."/>
            <person name="Gomez Garrido J."/>
        </authorList>
    </citation>
    <scope>NUCLEOTIDE SEQUENCE [LARGE SCALE GENOMIC DNA]</scope>
</reference>
<dbReference type="FunFam" id="3.30.310.80:FF:000006">
    <property type="entry name" value="Non-specific serine/threonine protein kinase"/>
    <property type="match status" value="1"/>
</dbReference>
<dbReference type="GO" id="GO:0004674">
    <property type="term" value="F:protein serine/threonine kinase activity"/>
    <property type="evidence" value="ECO:0007669"/>
    <property type="project" value="UniProtKB-KW"/>
</dbReference>
<dbReference type="InterPro" id="IPR000719">
    <property type="entry name" value="Prot_kinase_dom"/>
</dbReference>
<dbReference type="Pfam" id="PF02149">
    <property type="entry name" value="KA1"/>
    <property type="match status" value="1"/>
</dbReference>
<evidence type="ECO:0000256" key="1">
    <source>
        <dbReference type="ARBA" id="ARBA00006234"/>
    </source>
</evidence>
<feature type="domain" description="KA1" evidence="16">
    <location>
        <begin position="418"/>
        <end position="466"/>
    </location>
</feature>
<dbReference type="SMART" id="SM00220">
    <property type="entry name" value="S_TKc"/>
    <property type="match status" value="1"/>
</dbReference>
<keyword evidence="6 17" id="KW-0418">Kinase</keyword>
<evidence type="ECO:0000256" key="3">
    <source>
        <dbReference type="ARBA" id="ARBA00022527"/>
    </source>
</evidence>
<keyword evidence="7 12" id="KW-0067">ATP-binding</keyword>
<dbReference type="PROSITE" id="PS00107">
    <property type="entry name" value="PROTEIN_KINASE_ATP"/>
    <property type="match status" value="1"/>
</dbReference>
<dbReference type="InterPro" id="IPR011009">
    <property type="entry name" value="Kinase-like_dom_sf"/>
</dbReference>
<evidence type="ECO:0000313" key="18">
    <source>
        <dbReference type="Proteomes" id="UP000594638"/>
    </source>
</evidence>
<dbReference type="Pfam" id="PF00627">
    <property type="entry name" value="UBA"/>
    <property type="match status" value="1"/>
</dbReference>
<dbReference type="PROSITE" id="PS50032">
    <property type="entry name" value="KA1"/>
    <property type="match status" value="1"/>
</dbReference>
<dbReference type="FunFam" id="3.30.200.20:FF:000236">
    <property type="entry name" value="Non-specific serine/threonine protein kinase"/>
    <property type="match status" value="1"/>
</dbReference>
<comment type="catalytic activity">
    <reaction evidence="11">
        <text>L-seryl-[protein] + ATP = O-phospho-L-seryl-[protein] + ADP + H(+)</text>
        <dbReference type="Rhea" id="RHEA:17989"/>
        <dbReference type="Rhea" id="RHEA-COMP:9863"/>
        <dbReference type="Rhea" id="RHEA-COMP:11604"/>
        <dbReference type="ChEBI" id="CHEBI:15378"/>
        <dbReference type="ChEBI" id="CHEBI:29999"/>
        <dbReference type="ChEBI" id="CHEBI:30616"/>
        <dbReference type="ChEBI" id="CHEBI:83421"/>
        <dbReference type="ChEBI" id="CHEBI:456216"/>
        <dbReference type="EC" id="2.7.11.1"/>
    </reaction>
</comment>
<evidence type="ECO:0000256" key="5">
    <source>
        <dbReference type="ARBA" id="ARBA00022741"/>
    </source>
</evidence>
<comment type="similarity">
    <text evidence="1">Belongs to the protein kinase superfamily. CAMK Ser/Thr protein kinase family. SNF1 subfamily.</text>
</comment>
<evidence type="ECO:0000259" key="16">
    <source>
        <dbReference type="PROSITE" id="PS50032"/>
    </source>
</evidence>
<dbReference type="Gene3D" id="1.10.510.10">
    <property type="entry name" value="Transferase(Phosphotransferase) domain 1"/>
    <property type="match status" value="1"/>
</dbReference>
<dbReference type="InterPro" id="IPR028375">
    <property type="entry name" value="KA1/Ssp2_C"/>
</dbReference>
<keyword evidence="3 13" id="KW-0723">Serine/threonine-protein kinase</keyword>
<keyword evidence="9" id="KW-0534">Nitrate assimilation</keyword>
<dbReference type="EC" id="2.7.11.1" evidence="2"/>
<dbReference type="PROSITE" id="PS50030">
    <property type="entry name" value="UBA"/>
    <property type="match status" value="1"/>
</dbReference>
<evidence type="ECO:0000256" key="12">
    <source>
        <dbReference type="PROSITE-ProRule" id="PRU10141"/>
    </source>
</evidence>
<dbReference type="EMBL" id="CACTIH010007356">
    <property type="protein sequence ID" value="CAA3011040.1"/>
    <property type="molecule type" value="Genomic_DNA"/>
</dbReference>
<dbReference type="GO" id="GO:0009743">
    <property type="term" value="P:response to carbohydrate"/>
    <property type="evidence" value="ECO:0007669"/>
    <property type="project" value="UniProtKB-ARBA"/>
</dbReference>
<dbReference type="Gene3D" id="3.30.310.80">
    <property type="entry name" value="Kinase associated domain 1, KA1"/>
    <property type="match status" value="1"/>
</dbReference>
<dbReference type="GO" id="GO:0005524">
    <property type="term" value="F:ATP binding"/>
    <property type="evidence" value="ECO:0007669"/>
    <property type="project" value="UniProtKB-UniRule"/>
</dbReference>
<keyword evidence="18" id="KW-1185">Reference proteome</keyword>
<dbReference type="AlphaFoldDB" id="A0A8S0U153"/>
<evidence type="ECO:0000256" key="11">
    <source>
        <dbReference type="ARBA" id="ARBA00048679"/>
    </source>
</evidence>
<name>A0A8S0U153_OLEEU</name>
<evidence type="ECO:0000256" key="2">
    <source>
        <dbReference type="ARBA" id="ARBA00012513"/>
    </source>
</evidence>
<sequence>MDGSFQGGTSVDSLLRNYKLGKTLGIGSFGKVKVAEHILTGHKVAVKILNRRKIKNMDMEEKVRREIKILRLFMHPHIIRLYEVIETPTDIYVVMEYVKSGELFDYIVEKGRLQEDEARTFFQQIISGVEYCHRNMVVHRDLKPENLLLDSKSNVKIADFGLSNIMRDGHFLKTSCGSPNYAAPEVISGKLYAGPEVDVWSCGVILYALLCGTLPFDDENIPNLFKKIKGGIYTLPCHLSVSARDLIPRMLIVDPMKRITIPEIRIHPWFQAHLPRYLAVSPPDTMQQAQKIDEDILQEVVKMGFDRNTLVDSLRNRVQNEGTVTYYLMLDNRFRVSTGYLRAEFQETLSRAHPREIMNEVLKALQELNVCWKKIGHYNMKCRWVPGIPAHQEGMVDNSMHGNHYFGDESAIIENGSVTQPQNVVKFEVQLYKTREDKYLLDLQRVHGPQFLFLDLSAAFLAQLRVL</sequence>
<dbReference type="Pfam" id="PF00069">
    <property type="entry name" value="Pkinase"/>
    <property type="match status" value="1"/>
</dbReference>
<dbReference type="OrthoDB" id="193931at2759"/>
<dbReference type="SMART" id="SM00165">
    <property type="entry name" value="UBA"/>
    <property type="match status" value="1"/>
</dbReference>
<feature type="binding site" evidence="12">
    <location>
        <position position="47"/>
    </location>
    <ligand>
        <name>ATP</name>
        <dbReference type="ChEBI" id="CHEBI:30616"/>
    </ligand>
</feature>
<evidence type="ECO:0000256" key="13">
    <source>
        <dbReference type="RuleBase" id="RU000304"/>
    </source>
</evidence>
<evidence type="ECO:0000256" key="7">
    <source>
        <dbReference type="ARBA" id="ARBA00022840"/>
    </source>
</evidence>
<evidence type="ECO:0000256" key="6">
    <source>
        <dbReference type="ARBA" id="ARBA00022777"/>
    </source>
</evidence>
<dbReference type="SUPFAM" id="SSF103243">
    <property type="entry name" value="KA1-like"/>
    <property type="match status" value="1"/>
</dbReference>
<dbReference type="CDD" id="cd14335">
    <property type="entry name" value="UBA_SnRK1_plant"/>
    <property type="match status" value="1"/>
</dbReference>
<keyword evidence="5 12" id="KW-0547">Nucleotide-binding</keyword>
<dbReference type="PANTHER" id="PTHR24346">
    <property type="entry name" value="MAP/MICROTUBULE AFFINITY-REGULATING KINASE"/>
    <property type="match status" value="1"/>
</dbReference>
<feature type="domain" description="UBA" evidence="15">
    <location>
        <begin position="291"/>
        <end position="331"/>
    </location>
</feature>
<gene>
    <name evidence="17" type="ORF">OLEA9_A104334</name>
</gene>
<dbReference type="PROSITE" id="PS00108">
    <property type="entry name" value="PROTEIN_KINASE_ST"/>
    <property type="match status" value="1"/>
</dbReference>
<evidence type="ECO:0000259" key="14">
    <source>
        <dbReference type="PROSITE" id="PS50011"/>
    </source>
</evidence>
<dbReference type="InterPro" id="IPR001772">
    <property type="entry name" value="KA1_dom"/>
</dbReference>
<dbReference type="GO" id="GO:0005634">
    <property type="term" value="C:nucleus"/>
    <property type="evidence" value="ECO:0007669"/>
    <property type="project" value="UniProtKB-ARBA"/>
</dbReference>
<dbReference type="PROSITE" id="PS50011">
    <property type="entry name" value="PROTEIN_KINASE_DOM"/>
    <property type="match status" value="1"/>
</dbReference>
<dbReference type="PANTHER" id="PTHR24346:SF82">
    <property type="entry name" value="KP78A-RELATED"/>
    <property type="match status" value="1"/>
</dbReference>